<dbReference type="PATRIC" id="fig|316.97.peg.3111"/>
<dbReference type="KEGG" id="pstu:UIB01_15560"/>
<gene>
    <name evidence="4" type="ORF">UIB01_15560</name>
</gene>
<dbReference type="AlphaFoldDB" id="A0A023WVR6"/>
<feature type="domain" description="Baseplate hub protein gp44-like N-terminal" evidence="1">
    <location>
        <begin position="7"/>
        <end position="92"/>
    </location>
</feature>
<evidence type="ECO:0000259" key="2">
    <source>
        <dbReference type="Pfam" id="PF21929"/>
    </source>
</evidence>
<dbReference type="Proteomes" id="UP000025238">
    <property type="component" value="Chromosome"/>
</dbReference>
<organism evidence="4 5">
    <name type="scientific">Stutzerimonas stutzeri</name>
    <name type="common">Pseudomonas stutzeri</name>
    <dbReference type="NCBI Taxonomy" id="316"/>
    <lineage>
        <taxon>Bacteria</taxon>
        <taxon>Pseudomonadati</taxon>
        <taxon>Pseudomonadota</taxon>
        <taxon>Gammaproteobacteria</taxon>
        <taxon>Pseudomonadales</taxon>
        <taxon>Pseudomonadaceae</taxon>
        <taxon>Stutzerimonas</taxon>
    </lineage>
</organism>
<dbReference type="Gene3D" id="3.55.50.10">
    <property type="entry name" value="Baseplate protein-like domains"/>
    <property type="match status" value="1"/>
</dbReference>
<accession>A0A023WVR6</accession>
<dbReference type="Pfam" id="PF22255">
    <property type="entry name" value="Gp44-like_2nd"/>
    <property type="match status" value="1"/>
</dbReference>
<dbReference type="PIRSF" id="PIRSF004440">
    <property type="entry name" value="GpP"/>
    <property type="match status" value="1"/>
</dbReference>
<dbReference type="Gene3D" id="3.30.1920.10">
    <property type="entry name" value="Baseplate protein-like domains - 2 layer sandwich fold"/>
    <property type="match status" value="1"/>
</dbReference>
<dbReference type="Pfam" id="PF21683">
    <property type="entry name" value="GpP-like_1st"/>
    <property type="match status" value="1"/>
</dbReference>
<feature type="domain" description="Baseplate hub protein gp44/GpP-like second" evidence="3">
    <location>
        <begin position="94"/>
        <end position="176"/>
    </location>
</feature>
<evidence type="ECO:0000313" key="5">
    <source>
        <dbReference type="Proteomes" id="UP000025238"/>
    </source>
</evidence>
<name>A0A023WVR6_STUST</name>
<dbReference type="SUPFAM" id="SSF69279">
    <property type="entry name" value="Phage tail proteins"/>
    <property type="match status" value="2"/>
</dbReference>
<evidence type="ECO:0008006" key="6">
    <source>
        <dbReference type="Google" id="ProtNLM"/>
    </source>
</evidence>
<evidence type="ECO:0000259" key="1">
    <source>
        <dbReference type="Pfam" id="PF21683"/>
    </source>
</evidence>
<dbReference type="InterPro" id="IPR053982">
    <property type="entry name" value="Gp44/GpP-like_C"/>
</dbReference>
<dbReference type="EMBL" id="CP007509">
    <property type="protein sequence ID" value="AHY43820.1"/>
    <property type="molecule type" value="Genomic_DNA"/>
</dbReference>
<dbReference type="InterPro" id="IPR026276">
    <property type="entry name" value="Baseplate_GpP"/>
</dbReference>
<evidence type="ECO:0000313" key="4">
    <source>
        <dbReference type="EMBL" id="AHY43820.1"/>
    </source>
</evidence>
<proteinExistence type="predicted"/>
<dbReference type="Gene3D" id="2.30.300.10">
    <property type="entry name" value="Baseplate protein-like domain - beta roll fold"/>
    <property type="match status" value="1"/>
</dbReference>
<dbReference type="InterPro" id="IPR053981">
    <property type="entry name" value="Gp44/GpP-like_2nd"/>
</dbReference>
<dbReference type="InterPro" id="IPR049354">
    <property type="entry name" value="GpP-like_N"/>
</dbReference>
<reference evidence="4 5" key="1">
    <citation type="submission" date="2014-03" db="EMBL/GenBank/DDBJ databases">
        <title>Complete genome sequence of Pseudomonas stutzeri 19SMN4.</title>
        <authorList>
            <person name="Brunet-Galmes I."/>
            <person name="Nogales B."/>
            <person name="Busquets A."/>
            <person name="Pena A."/>
            <person name="Gomila M."/>
            <person name="Garcia-Valdes E."/>
            <person name="Lalucat J."/>
            <person name="Bennasar A."/>
            <person name="Bosch R."/>
        </authorList>
    </citation>
    <scope>NUCLEOTIDE SEQUENCE [LARGE SCALE GENOMIC DNA]</scope>
    <source>
        <strain evidence="4 5">19SMN4</strain>
    </source>
</reference>
<evidence type="ECO:0000259" key="3">
    <source>
        <dbReference type="Pfam" id="PF22255"/>
    </source>
</evidence>
<dbReference type="InterPro" id="IPR023399">
    <property type="entry name" value="Baseplate-like_2-layer_sand"/>
</dbReference>
<dbReference type="Pfam" id="PF21929">
    <property type="entry name" value="GpP_4th"/>
    <property type="match status" value="1"/>
</dbReference>
<feature type="domain" description="Baseplate hub protein gp44/GpP-like C-terminal" evidence="2">
    <location>
        <begin position="254"/>
        <end position="335"/>
    </location>
</feature>
<sequence length="366" mass="39904">MKATERVRLVVNGHEHAGWKEVRLSAGIERQCRDFSLTVTDRWPGNEGIRRVRPGDLCEVWFGADKMLTGYIDATPISYEAGQVTVSVNGRSKTADLVDCAAQHRSGQWRSASVLRIAQELAAPYGVTVLAEVEPGNIAEHQLEPGETVFESIDRLITQKALLATDDGEGRQILTRAGRLRAGTALETGVNILTGSASLDFKERFSEYICKGQRAGNDHDFGAAVAQSAASVTDASITRRRVIELRAEGQGDIAACRDRVRWEAAYRAGKSYQTTYTVQGWRQADGAPWLPNQRVQVRDAVIGFDLEMLIAEVEYSQSESGTIATLTVAPVAAFELLPEVPKPKGKKNKGSGGFSLLPGETLVEFN</sequence>
<protein>
    <recommendedName>
        <fullName evidence="6">Baseplate protein</fullName>
    </recommendedName>
</protein>